<name>A0A232FDE3_9HYME</name>
<dbReference type="EMBL" id="NNAY01000374">
    <property type="protein sequence ID" value="OXU28816.1"/>
    <property type="molecule type" value="Genomic_DNA"/>
</dbReference>
<dbReference type="Proteomes" id="UP000215335">
    <property type="component" value="Unassembled WGS sequence"/>
</dbReference>
<dbReference type="AlphaFoldDB" id="A0A232FDE3"/>
<accession>A0A232FDE3</accession>
<keyword evidence="2" id="KW-1185">Reference proteome</keyword>
<gene>
    <name evidence="1" type="ORF">TSAR_005987</name>
</gene>
<proteinExistence type="predicted"/>
<evidence type="ECO:0000313" key="1">
    <source>
        <dbReference type="EMBL" id="OXU28816.1"/>
    </source>
</evidence>
<protein>
    <submittedName>
        <fullName evidence="1">Uncharacterized protein</fullName>
    </submittedName>
</protein>
<organism evidence="1 2">
    <name type="scientific">Trichomalopsis sarcophagae</name>
    <dbReference type="NCBI Taxonomy" id="543379"/>
    <lineage>
        <taxon>Eukaryota</taxon>
        <taxon>Metazoa</taxon>
        <taxon>Ecdysozoa</taxon>
        <taxon>Arthropoda</taxon>
        <taxon>Hexapoda</taxon>
        <taxon>Insecta</taxon>
        <taxon>Pterygota</taxon>
        <taxon>Neoptera</taxon>
        <taxon>Endopterygota</taxon>
        <taxon>Hymenoptera</taxon>
        <taxon>Apocrita</taxon>
        <taxon>Proctotrupomorpha</taxon>
        <taxon>Chalcidoidea</taxon>
        <taxon>Pteromalidae</taxon>
        <taxon>Pteromalinae</taxon>
        <taxon>Trichomalopsis</taxon>
    </lineage>
</organism>
<comment type="caution">
    <text evidence="1">The sequence shown here is derived from an EMBL/GenBank/DDBJ whole genome shotgun (WGS) entry which is preliminary data.</text>
</comment>
<reference evidence="1 2" key="1">
    <citation type="journal article" date="2017" name="Curr. Biol.">
        <title>The Evolution of Venom by Co-option of Single-Copy Genes.</title>
        <authorList>
            <person name="Martinson E.O."/>
            <person name="Mrinalini"/>
            <person name="Kelkar Y.D."/>
            <person name="Chang C.H."/>
            <person name="Werren J.H."/>
        </authorList>
    </citation>
    <scope>NUCLEOTIDE SEQUENCE [LARGE SCALE GENOMIC DNA]</scope>
    <source>
        <strain evidence="1 2">Alberta</strain>
        <tissue evidence="1">Whole body</tissue>
    </source>
</reference>
<evidence type="ECO:0000313" key="2">
    <source>
        <dbReference type="Proteomes" id="UP000215335"/>
    </source>
</evidence>
<sequence>MKVYTRFLMRRVCEYYLVCNNRMYTNSDFCFADTGFLLPDDLTIIPVFSLSNSILFD</sequence>